<sequence length="269" mass="29482">MAHNFSLKASTLLDTKKGCASFLGEIVPANRSSLSSDNGKTVHCNSSSDICGKVLLGKKTLASAESERVDLADSCQLGGKSKDTPIAPCSSKKRKYIPGEYDLKQYFGNSNEHSASASQNTHRGVDGVTSDSLELTRQRHNLPADSVPSVGDETQGSAFLAQVRDKLSATEYIDFVGYMKALKTKAMKISEVLQCISRLFSGPDRLPLLKRVHIFVNKTQNPYGTTACEARGENSTPKKLFKNQTHGLLEPRPMKYFCHAFRTRVFLNS</sequence>
<keyword evidence="2" id="KW-1185">Reference proteome</keyword>
<protein>
    <submittedName>
        <fullName evidence="1">Uncharacterized protein</fullName>
    </submittedName>
</protein>
<dbReference type="AlphaFoldDB" id="A0AA86VPU8"/>
<proteinExistence type="predicted"/>
<gene>
    <name evidence="1" type="ORF">AYBTSS11_LOCUS16002</name>
</gene>
<evidence type="ECO:0000313" key="1">
    <source>
        <dbReference type="EMBL" id="CAJ1955202.1"/>
    </source>
</evidence>
<dbReference type="EMBL" id="OY731402">
    <property type="protein sequence ID" value="CAJ1955202.1"/>
    <property type="molecule type" value="Genomic_DNA"/>
</dbReference>
<name>A0AA86VPU8_9FABA</name>
<dbReference type="Pfam" id="PF23116">
    <property type="entry name" value="HHD_RTEL1"/>
    <property type="match status" value="1"/>
</dbReference>
<organism evidence="1 2">
    <name type="scientific">Sphenostylis stenocarpa</name>
    <dbReference type="NCBI Taxonomy" id="92480"/>
    <lineage>
        <taxon>Eukaryota</taxon>
        <taxon>Viridiplantae</taxon>
        <taxon>Streptophyta</taxon>
        <taxon>Embryophyta</taxon>
        <taxon>Tracheophyta</taxon>
        <taxon>Spermatophyta</taxon>
        <taxon>Magnoliopsida</taxon>
        <taxon>eudicotyledons</taxon>
        <taxon>Gunneridae</taxon>
        <taxon>Pentapetalae</taxon>
        <taxon>rosids</taxon>
        <taxon>fabids</taxon>
        <taxon>Fabales</taxon>
        <taxon>Fabaceae</taxon>
        <taxon>Papilionoideae</taxon>
        <taxon>50 kb inversion clade</taxon>
        <taxon>NPAAA clade</taxon>
        <taxon>indigoferoid/millettioid clade</taxon>
        <taxon>Phaseoleae</taxon>
        <taxon>Sphenostylis</taxon>
    </lineage>
</organism>
<dbReference type="Proteomes" id="UP001189624">
    <property type="component" value="Chromosome 5"/>
</dbReference>
<dbReference type="Gene3D" id="1.20.1160.20">
    <property type="match status" value="1"/>
</dbReference>
<reference evidence="1" key="1">
    <citation type="submission" date="2023-10" db="EMBL/GenBank/DDBJ databases">
        <authorList>
            <person name="Domelevo Entfellner J.-B."/>
        </authorList>
    </citation>
    <scope>NUCLEOTIDE SEQUENCE</scope>
</reference>
<dbReference type="Gramene" id="rna-AYBTSS11_LOCUS16002">
    <property type="protein sequence ID" value="CAJ1955202.1"/>
    <property type="gene ID" value="gene-AYBTSS11_LOCUS16002"/>
</dbReference>
<accession>A0AA86VPU8</accession>
<evidence type="ECO:0000313" key="2">
    <source>
        <dbReference type="Proteomes" id="UP001189624"/>
    </source>
</evidence>